<keyword evidence="4" id="KW-1185">Reference proteome</keyword>
<evidence type="ECO:0000313" key="3">
    <source>
        <dbReference type="EMBL" id="CAH3118829.1"/>
    </source>
</evidence>
<dbReference type="Proteomes" id="UP001159405">
    <property type="component" value="Unassembled WGS sequence"/>
</dbReference>
<gene>
    <name evidence="3" type="ORF">PLOB_00026612</name>
</gene>
<dbReference type="NCBIfam" id="NF040941">
    <property type="entry name" value="GGGWT_bact"/>
    <property type="match status" value="1"/>
</dbReference>
<name>A0ABN8NUD2_9CNID</name>
<feature type="domain" description="EGF-like" evidence="2">
    <location>
        <begin position="12"/>
        <end position="54"/>
    </location>
</feature>
<keyword evidence="1" id="KW-0245">EGF-like domain</keyword>
<reference evidence="3 4" key="1">
    <citation type="submission" date="2022-05" db="EMBL/GenBank/DDBJ databases">
        <authorList>
            <consortium name="Genoscope - CEA"/>
            <person name="William W."/>
        </authorList>
    </citation>
    <scope>NUCLEOTIDE SEQUENCE [LARGE SCALE GENOMIC DNA]</scope>
</reference>
<sequence length="238" mass="26610">MVARYGFIYRPILNPCGSSPCAGHSKCQSGFGDQEYHCSCLLGFYGEESFDDCSDVLNVTGVYYITNRGSDSFPVLCDQSADGGGWTMVFKFVDGVSPSTEVSSLWSANSSSHSEDALDVTATHRQHYINSIVKKWETFDPKEARVVLYASGIEVAFLKFNASATNNVNWFSQNRLLQSQWNDLKTATNIYEFSIPGKLRYFEISGPYAGCENDSGWFLITTHPYCNWEDRIPIPSII</sequence>
<organism evidence="3 4">
    <name type="scientific">Porites lobata</name>
    <dbReference type="NCBI Taxonomy" id="104759"/>
    <lineage>
        <taxon>Eukaryota</taxon>
        <taxon>Metazoa</taxon>
        <taxon>Cnidaria</taxon>
        <taxon>Anthozoa</taxon>
        <taxon>Hexacorallia</taxon>
        <taxon>Scleractinia</taxon>
        <taxon>Fungiina</taxon>
        <taxon>Poritidae</taxon>
        <taxon>Porites</taxon>
    </lineage>
</organism>
<keyword evidence="1" id="KW-1015">Disulfide bond</keyword>
<proteinExistence type="predicted"/>
<comment type="caution">
    <text evidence="3">The sequence shown here is derived from an EMBL/GenBank/DDBJ whole genome shotgun (WGS) entry which is preliminary data.</text>
</comment>
<comment type="caution">
    <text evidence="1">Lacks conserved residue(s) required for the propagation of feature annotation.</text>
</comment>
<protein>
    <recommendedName>
        <fullName evidence="2">EGF-like domain-containing protein</fullName>
    </recommendedName>
</protein>
<dbReference type="InterPro" id="IPR036056">
    <property type="entry name" value="Fibrinogen-like_C"/>
</dbReference>
<dbReference type="Gene3D" id="3.90.215.10">
    <property type="entry name" value="Gamma Fibrinogen, chain A, domain 1"/>
    <property type="match status" value="1"/>
</dbReference>
<evidence type="ECO:0000313" key="4">
    <source>
        <dbReference type="Proteomes" id="UP001159405"/>
    </source>
</evidence>
<dbReference type="InterPro" id="IPR014716">
    <property type="entry name" value="Fibrinogen_a/b/g_C_1"/>
</dbReference>
<dbReference type="InterPro" id="IPR000742">
    <property type="entry name" value="EGF"/>
</dbReference>
<dbReference type="PROSITE" id="PS01186">
    <property type="entry name" value="EGF_2"/>
    <property type="match status" value="1"/>
</dbReference>
<dbReference type="SUPFAM" id="SSF56496">
    <property type="entry name" value="Fibrinogen C-terminal domain-like"/>
    <property type="match status" value="1"/>
</dbReference>
<accession>A0ABN8NUD2</accession>
<dbReference type="PROSITE" id="PS50026">
    <property type="entry name" value="EGF_3"/>
    <property type="match status" value="1"/>
</dbReference>
<evidence type="ECO:0000259" key="2">
    <source>
        <dbReference type="PROSITE" id="PS50026"/>
    </source>
</evidence>
<feature type="disulfide bond" evidence="1">
    <location>
        <begin position="21"/>
        <end position="38"/>
    </location>
</feature>
<evidence type="ECO:0000256" key="1">
    <source>
        <dbReference type="PROSITE-ProRule" id="PRU00076"/>
    </source>
</evidence>
<dbReference type="EMBL" id="CALNXK010000032">
    <property type="protein sequence ID" value="CAH3118829.1"/>
    <property type="molecule type" value="Genomic_DNA"/>
</dbReference>